<sequence length="388" mass="42975">MVTLHFSRTPAITHLKIMALPHRSSHCHSVSAYSPPPDELTDPCEYLGVKKRKPSYLVRKEEGKNLKDELLQLQAQVAVLKTRGMPAGSALAADPGLQQSKAKSKALADSAKQQGLRIAAAESLMTECVRAQYSNPLCTRICLVKDKNERRAVLKAIRAEKLKNAYDYVMACGSHTPEGQGKDTSKVFQTDNGDTCCLGSTVVHFPGVRSLKQVFEAIWFYLTNMEISISERLGHVAVREDYDMMEGSAYNSRIIATDSNGITTETNTIVFVQFFENGHPQFGGEPCAIVASDSVDEDELYPYQSSRHIRKDISGGVVMTASKQKKQSTGEYGGDDEIVVTMRRAGYLKIHRPEFFIPPLAQQELEGGIGDWGKVMIKTMREVLYATM</sequence>
<accession>V9FVJ6</accession>
<dbReference type="AlphaFoldDB" id="V9FVJ6"/>
<organism evidence="1 2">
    <name type="scientific">Phytophthora nicotianae P1569</name>
    <dbReference type="NCBI Taxonomy" id="1317065"/>
    <lineage>
        <taxon>Eukaryota</taxon>
        <taxon>Sar</taxon>
        <taxon>Stramenopiles</taxon>
        <taxon>Oomycota</taxon>
        <taxon>Peronosporomycetes</taxon>
        <taxon>Peronosporales</taxon>
        <taxon>Peronosporaceae</taxon>
        <taxon>Phytophthora</taxon>
    </lineage>
</organism>
<reference evidence="1 2" key="1">
    <citation type="submission" date="2013-11" db="EMBL/GenBank/DDBJ databases">
        <title>The Genome Sequence of Phytophthora parasitica P1569.</title>
        <authorList>
            <consortium name="The Broad Institute Genomics Platform"/>
            <person name="Russ C."/>
            <person name="Tyler B."/>
            <person name="Panabieres F."/>
            <person name="Shan W."/>
            <person name="Tripathy S."/>
            <person name="Grunwald N."/>
            <person name="Machado M."/>
            <person name="Johnson C.S."/>
            <person name="Arredondo F."/>
            <person name="Hong C."/>
            <person name="Coffey M."/>
            <person name="Young S.K."/>
            <person name="Zeng Q."/>
            <person name="Gargeya S."/>
            <person name="Fitzgerald M."/>
            <person name="Abouelleil A."/>
            <person name="Alvarado L."/>
            <person name="Chapman S.B."/>
            <person name="Gainer-Dewar J."/>
            <person name="Goldberg J."/>
            <person name="Griggs A."/>
            <person name="Gujja S."/>
            <person name="Hansen M."/>
            <person name="Howarth C."/>
            <person name="Imamovic A."/>
            <person name="Ireland A."/>
            <person name="Larimer J."/>
            <person name="McCowan C."/>
            <person name="Murphy C."/>
            <person name="Pearson M."/>
            <person name="Poon T.W."/>
            <person name="Priest M."/>
            <person name="Roberts A."/>
            <person name="Saif S."/>
            <person name="Shea T."/>
            <person name="Sykes S."/>
            <person name="Wortman J."/>
            <person name="Nusbaum C."/>
            <person name="Birren B."/>
        </authorList>
    </citation>
    <scope>NUCLEOTIDE SEQUENCE [LARGE SCALE GENOMIC DNA]</scope>
    <source>
        <strain evidence="1 2">P1569</strain>
    </source>
</reference>
<comment type="caution">
    <text evidence="1">The sequence shown here is derived from an EMBL/GenBank/DDBJ whole genome shotgun (WGS) entry which is preliminary data.</text>
</comment>
<dbReference type="OrthoDB" id="117791at2759"/>
<evidence type="ECO:0000313" key="2">
    <source>
        <dbReference type="Proteomes" id="UP000018721"/>
    </source>
</evidence>
<evidence type="ECO:0000313" key="1">
    <source>
        <dbReference type="EMBL" id="ETI55494.1"/>
    </source>
</evidence>
<dbReference type="Proteomes" id="UP000018721">
    <property type="component" value="Unassembled WGS sequence"/>
</dbReference>
<name>V9FVJ6_PHYNI</name>
<proteinExistence type="predicted"/>
<dbReference type="eggNOG" id="ENOG502RA25">
    <property type="taxonomic scope" value="Eukaryota"/>
</dbReference>
<dbReference type="EMBL" id="ANIZ01000306">
    <property type="protein sequence ID" value="ETI55494.1"/>
    <property type="molecule type" value="Genomic_DNA"/>
</dbReference>
<keyword evidence="2" id="KW-1185">Reference proteome</keyword>
<gene>
    <name evidence="1" type="ORF">F443_01847</name>
</gene>
<protein>
    <submittedName>
        <fullName evidence="1">Uncharacterized protein</fullName>
    </submittedName>
</protein>